<evidence type="ECO:0000256" key="23">
    <source>
        <dbReference type="SAM" id="MobiDB-lite"/>
    </source>
</evidence>
<evidence type="ECO:0000256" key="22">
    <source>
        <dbReference type="ARBA" id="ARBA00031431"/>
    </source>
</evidence>
<dbReference type="InterPro" id="IPR011993">
    <property type="entry name" value="PH-like_dom_sf"/>
</dbReference>
<evidence type="ECO:0000256" key="3">
    <source>
        <dbReference type="ARBA" id="ARBA00004220"/>
    </source>
</evidence>
<evidence type="ECO:0000256" key="7">
    <source>
        <dbReference type="ARBA" id="ARBA00004556"/>
    </source>
</evidence>
<evidence type="ECO:0000256" key="8">
    <source>
        <dbReference type="ARBA" id="ARBA00004633"/>
    </source>
</evidence>
<organism evidence="27 28">
    <name type="scientific">Geodia barretti</name>
    <name type="common">Barrett's horny sponge</name>
    <dbReference type="NCBI Taxonomy" id="519541"/>
    <lineage>
        <taxon>Eukaryota</taxon>
        <taxon>Metazoa</taxon>
        <taxon>Porifera</taxon>
        <taxon>Demospongiae</taxon>
        <taxon>Heteroscleromorpha</taxon>
        <taxon>Tetractinellida</taxon>
        <taxon>Astrophorina</taxon>
        <taxon>Geodiidae</taxon>
        <taxon>Geodia</taxon>
    </lineage>
</organism>
<dbReference type="GO" id="GO:0005634">
    <property type="term" value="C:nucleus"/>
    <property type="evidence" value="ECO:0007669"/>
    <property type="project" value="UniProtKB-SubCell"/>
</dbReference>
<dbReference type="GO" id="GO:0005741">
    <property type="term" value="C:mitochondrial outer membrane"/>
    <property type="evidence" value="ECO:0007669"/>
    <property type="project" value="UniProtKB-SubCell"/>
</dbReference>
<dbReference type="Pfam" id="PF25322">
    <property type="entry name" value="RBD_SIN1"/>
    <property type="match status" value="1"/>
</dbReference>
<keyword evidence="15" id="KW-0256">Endoplasmic reticulum</keyword>
<keyword evidence="18" id="KW-0472">Membrane</keyword>
<evidence type="ECO:0000256" key="12">
    <source>
        <dbReference type="ARBA" id="ARBA00022490"/>
    </source>
</evidence>
<comment type="subcellular location">
    <subcellularLocation>
        <location evidence="2">Cell membrane</location>
        <topology evidence="2">Peripheral membrane protein</topology>
    </subcellularLocation>
    <subcellularLocation>
        <location evidence="7">Cytoplasm</location>
        <location evidence="7">Perinuclear region</location>
    </subcellularLocation>
    <subcellularLocation>
        <location evidence="3">Early endosome membrane</location>
        <topology evidence="3">Peripheral membrane protein</topology>
    </subcellularLocation>
    <subcellularLocation>
        <location evidence="5">Endoplasmic reticulum membrane</location>
        <topology evidence="5">Peripheral membrane protein</topology>
    </subcellularLocation>
    <subcellularLocation>
        <location evidence="4">Golgi apparatus membrane</location>
        <topology evidence="4">Peripheral membrane protein</topology>
    </subcellularLocation>
    <subcellularLocation>
        <location evidence="8">Late endosome membrane</location>
        <topology evidence="8">Peripheral membrane protein</topology>
    </subcellularLocation>
    <subcellularLocation>
        <location evidence="21">Lysosome membrane</location>
        <topology evidence="21">Peripheral membrane protein</topology>
    </subcellularLocation>
    <subcellularLocation>
        <location evidence="6">Mitochondrion outer membrane</location>
        <topology evidence="6">Peripheral membrane protein</topology>
    </subcellularLocation>
    <subcellularLocation>
        <location evidence="1">Nucleus</location>
    </subcellularLocation>
</comment>
<protein>
    <recommendedName>
        <fullName evidence="10">Target of rapamycin complex 2 subunit MAPKAP1</fullName>
    </recommendedName>
    <alternativeName>
        <fullName evidence="22">Stress-activated map kinase-interacting protein 1</fullName>
    </alternativeName>
</protein>
<keyword evidence="14" id="KW-1000">Mitochondrion outer membrane</keyword>
<evidence type="ECO:0000256" key="10">
    <source>
        <dbReference type="ARBA" id="ARBA00014183"/>
    </source>
</evidence>
<evidence type="ECO:0000256" key="17">
    <source>
        <dbReference type="ARBA" id="ARBA00023128"/>
    </source>
</evidence>
<evidence type="ECO:0000256" key="16">
    <source>
        <dbReference type="ARBA" id="ARBA00023034"/>
    </source>
</evidence>
<keyword evidence="13" id="KW-0967">Endosome</keyword>
<dbReference type="Gene3D" id="2.30.29.30">
    <property type="entry name" value="Pleckstrin-homology domain (PH domain)/Phosphotyrosine-binding domain (PTB)"/>
    <property type="match status" value="1"/>
</dbReference>
<proteinExistence type="inferred from homology"/>
<dbReference type="PANTHER" id="PTHR13335">
    <property type="entry name" value="TARGET OF RAPAMYCIN COMPLEX 2 SUBUNIT MAPKAP1"/>
    <property type="match status" value="1"/>
</dbReference>
<evidence type="ECO:0000256" key="19">
    <source>
        <dbReference type="ARBA" id="ARBA00023228"/>
    </source>
</evidence>
<dbReference type="Proteomes" id="UP001174909">
    <property type="component" value="Unassembled WGS sequence"/>
</dbReference>
<feature type="compositionally biased region" description="Polar residues" evidence="23">
    <location>
        <begin position="379"/>
        <end position="392"/>
    </location>
</feature>
<keyword evidence="19" id="KW-0458">Lysosome</keyword>
<sequence length="534" mass="61305">MAFFDDPKILIGHLRHSFITSDDTGMCELIMVNEDLDKEIKSDNTFSKRSLKMAQRFKQLDKFHRHAAQSVDIQASPTLSCRPPMKNMGNAFEKVDQRKRRKPDVKTITWEAEEESKFDRSLFQVKEVVPQATRKEQSSTLARLLNEYDQRSANPFFEYSRFNGDRTVQYSRNTVMQQRKEVIMVIGVSNTYRIFLPMTKEPHRPITVTILHNATVSDLIGLTFWKYIEERRGPPVFKDVSKYSVMIAEEDADIDTDLPALDRDDRIAKLRFRYLGIVEDTTRRILDEVRESQPKHVVVRVYYEQGGFSTLAVETVDMEIGEVLAKVLRKRRLQMQGYELERKDSPGVPVDLSSTLRAQGTLDYVLVKNITRKRHHGSGSAQSTHPPRTSGSFKKGEKVHSSVRAELTSHQYRSYRVIQLHKMRSNTDILLGVSGERLEVDPVSQNKSGFFGRPAKPTTYSIKRICACEVLEERSGQKTVFRIVRSSKDGGFKNIDFEAPTSEAKEIVQKMLLILEGLNTPAKAEYRTRKGSKN</sequence>
<keyword evidence="28" id="KW-1185">Reference proteome</keyword>
<evidence type="ECO:0000259" key="26">
    <source>
        <dbReference type="Pfam" id="PF25322"/>
    </source>
</evidence>
<evidence type="ECO:0000259" key="24">
    <source>
        <dbReference type="Pfam" id="PF16978"/>
    </source>
</evidence>
<dbReference type="GO" id="GO:0005765">
    <property type="term" value="C:lysosomal membrane"/>
    <property type="evidence" value="ECO:0007669"/>
    <property type="project" value="UniProtKB-SubCell"/>
</dbReference>
<feature type="domain" description="SIN1-type PH" evidence="25">
    <location>
        <begin position="411"/>
        <end position="516"/>
    </location>
</feature>
<evidence type="ECO:0000256" key="13">
    <source>
        <dbReference type="ARBA" id="ARBA00022753"/>
    </source>
</evidence>
<evidence type="ECO:0000256" key="4">
    <source>
        <dbReference type="ARBA" id="ARBA00004395"/>
    </source>
</evidence>
<evidence type="ECO:0000256" key="2">
    <source>
        <dbReference type="ARBA" id="ARBA00004202"/>
    </source>
</evidence>
<evidence type="ECO:0000313" key="27">
    <source>
        <dbReference type="EMBL" id="CAI8027818.1"/>
    </source>
</evidence>
<evidence type="ECO:0000256" key="20">
    <source>
        <dbReference type="ARBA" id="ARBA00023242"/>
    </source>
</evidence>
<comment type="caution">
    <text evidence="27">The sequence shown here is derived from an EMBL/GenBank/DDBJ whole genome shotgun (WGS) entry which is preliminary data.</text>
</comment>
<dbReference type="InterPro" id="IPR031313">
    <property type="entry name" value="Sin1_PH_dom"/>
</dbReference>
<dbReference type="Pfam" id="PF16979">
    <property type="entry name" value="SIN1_PH"/>
    <property type="match status" value="1"/>
</dbReference>
<keyword evidence="17" id="KW-0496">Mitochondrion</keyword>
<keyword evidence="20" id="KW-0539">Nucleus</keyword>
<gene>
    <name evidence="27" type="ORF">GBAR_LOCUS15838</name>
</gene>
<dbReference type="InterPro" id="IPR057339">
    <property type="entry name" value="RBD_SIN1"/>
</dbReference>
<dbReference type="GO" id="GO:0048471">
    <property type="term" value="C:perinuclear region of cytoplasm"/>
    <property type="evidence" value="ECO:0007669"/>
    <property type="project" value="UniProtKB-SubCell"/>
</dbReference>
<keyword evidence="11" id="KW-1003">Cell membrane</keyword>
<dbReference type="GO" id="GO:0031901">
    <property type="term" value="C:early endosome membrane"/>
    <property type="evidence" value="ECO:0007669"/>
    <property type="project" value="UniProtKB-SubCell"/>
</dbReference>
<evidence type="ECO:0000256" key="1">
    <source>
        <dbReference type="ARBA" id="ARBA00004123"/>
    </source>
</evidence>
<dbReference type="GO" id="GO:0000139">
    <property type="term" value="C:Golgi membrane"/>
    <property type="evidence" value="ECO:0007669"/>
    <property type="project" value="UniProtKB-SubCell"/>
</dbReference>
<evidence type="ECO:0000256" key="18">
    <source>
        <dbReference type="ARBA" id="ARBA00023136"/>
    </source>
</evidence>
<evidence type="ECO:0000256" key="6">
    <source>
        <dbReference type="ARBA" id="ARBA00004450"/>
    </source>
</evidence>
<keyword evidence="12" id="KW-0963">Cytoplasm</keyword>
<evidence type="ECO:0000256" key="15">
    <source>
        <dbReference type="ARBA" id="ARBA00022824"/>
    </source>
</evidence>
<evidence type="ECO:0000313" key="28">
    <source>
        <dbReference type="Proteomes" id="UP001174909"/>
    </source>
</evidence>
<dbReference type="Pfam" id="PF16978">
    <property type="entry name" value="CRIM"/>
    <property type="match status" value="1"/>
</dbReference>
<feature type="region of interest" description="Disordered" evidence="23">
    <location>
        <begin position="373"/>
        <end position="400"/>
    </location>
</feature>
<evidence type="ECO:0000256" key="5">
    <source>
        <dbReference type="ARBA" id="ARBA00004406"/>
    </source>
</evidence>
<dbReference type="InterPro" id="IPR008828">
    <property type="entry name" value="Sin1/Avo1"/>
</dbReference>
<dbReference type="GO" id="GO:0005886">
    <property type="term" value="C:plasma membrane"/>
    <property type="evidence" value="ECO:0007669"/>
    <property type="project" value="UniProtKB-SubCell"/>
</dbReference>
<dbReference type="AlphaFoldDB" id="A0AA35WNE3"/>
<feature type="domain" description="CRIM" evidence="24">
    <location>
        <begin position="139"/>
        <end position="283"/>
    </location>
</feature>
<evidence type="ECO:0000256" key="21">
    <source>
        <dbReference type="ARBA" id="ARBA00023765"/>
    </source>
</evidence>
<accession>A0AA35WNE3</accession>
<feature type="domain" description="Target of rapamycin complex 2 subunit MAPKAP1-like Ras-binding" evidence="26">
    <location>
        <begin position="306"/>
        <end position="367"/>
    </location>
</feature>
<dbReference type="EMBL" id="CASHTH010002300">
    <property type="protein sequence ID" value="CAI8027818.1"/>
    <property type="molecule type" value="Genomic_DNA"/>
</dbReference>
<evidence type="ECO:0000256" key="14">
    <source>
        <dbReference type="ARBA" id="ARBA00022787"/>
    </source>
</evidence>
<evidence type="ECO:0000256" key="11">
    <source>
        <dbReference type="ARBA" id="ARBA00022475"/>
    </source>
</evidence>
<dbReference type="PANTHER" id="PTHR13335:SF1">
    <property type="entry name" value="TARGET OF RAPAMYCIN COMPLEX 2 SUBUNIT MAPKAP1"/>
    <property type="match status" value="1"/>
</dbReference>
<dbReference type="GO" id="GO:0005546">
    <property type="term" value="F:phosphatidylinositol-4,5-bisphosphate binding"/>
    <property type="evidence" value="ECO:0007669"/>
    <property type="project" value="TreeGrafter"/>
</dbReference>
<reference evidence="27" key="1">
    <citation type="submission" date="2023-03" db="EMBL/GenBank/DDBJ databases">
        <authorList>
            <person name="Steffen K."/>
            <person name="Cardenas P."/>
        </authorList>
    </citation>
    <scope>NUCLEOTIDE SEQUENCE</scope>
</reference>
<dbReference type="GO" id="GO:0031902">
    <property type="term" value="C:late endosome membrane"/>
    <property type="evidence" value="ECO:0007669"/>
    <property type="project" value="UniProtKB-SubCell"/>
</dbReference>
<dbReference type="InterPro" id="IPR031567">
    <property type="entry name" value="CRIM_dom"/>
</dbReference>
<keyword evidence="16" id="KW-0333">Golgi apparatus</keyword>
<name>A0AA35WNE3_GEOBA</name>
<comment type="similarity">
    <text evidence="9">Belongs to the SIN1 family.</text>
</comment>
<dbReference type="GO" id="GO:0005789">
    <property type="term" value="C:endoplasmic reticulum membrane"/>
    <property type="evidence" value="ECO:0007669"/>
    <property type="project" value="UniProtKB-SubCell"/>
</dbReference>
<evidence type="ECO:0000256" key="9">
    <source>
        <dbReference type="ARBA" id="ARBA00009407"/>
    </source>
</evidence>
<dbReference type="GO" id="GO:0038203">
    <property type="term" value="P:TORC2 signaling"/>
    <property type="evidence" value="ECO:0007669"/>
    <property type="project" value="TreeGrafter"/>
</dbReference>
<dbReference type="GO" id="GO:0031932">
    <property type="term" value="C:TORC2 complex"/>
    <property type="evidence" value="ECO:0007669"/>
    <property type="project" value="InterPro"/>
</dbReference>
<evidence type="ECO:0000259" key="25">
    <source>
        <dbReference type="Pfam" id="PF16979"/>
    </source>
</evidence>